<proteinExistence type="predicted"/>
<keyword evidence="1" id="KW-0812">Transmembrane</keyword>
<evidence type="ECO:0000313" key="3">
    <source>
        <dbReference type="WBParaSite" id="L893_g19943.t1"/>
    </source>
</evidence>
<dbReference type="AlphaFoldDB" id="A0A1I7YUT8"/>
<sequence>MAEVFVALDRLLAIAFPVLYRTGLNKKLLIVAFVMCTLVGSAVAFIYTYFVMDPLPVVVAMIVDYVDPKVIDMILVLQIAITVLNILTSVIFLIAITVLNILTSVIFLVKLQKFNIFLDRSSKVANTVVFYQIILATVFWLAPYVTKAVVEYGFGVLIRTYIGQAPTTSVVVYVAGCSVLYWKKLAASSRATTEIMNRTAQF</sequence>
<feature type="transmembrane region" description="Helical" evidence="1">
    <location>
        <begin position="28"/>
        <end position="50"/>
    </location>
</feature>
<name>A0A1I7YUT8_9BILA</name>
<dbReference type="SUPFAM" id="SSF81321">
    <property type="entry name" value="Family A G protein-coupled receptor-like"/>
    <property type="match status" value="1"/>
</dbReference>
<feature type="transmembrane region" description="Helical" evidence="1">
    <location>
        <begin position="70"/>
        <end position="103"/>
    </location>
</feature>
<protein>
    <submittedName>
        <fullName evidence="3">G_PROTEIN_RECEP_F1_2 domain-containing protein</fullName>
    </submittedName>
</protein>
<accession>A0A1I7YUT8</accession>
<keyword evidence="2" id="KW-1185">Reference proteome</keyword>
<reference evidence="3" key="1">
    <citation type="submission" date="2016-11" db="UniProtKB">
        <authorList>
            <consortium name="WormBaseParasite"/>
        </authorList>
    </citation>
    <scope>IDENTIFICATION</scope>
</reference>
<dbReference type="WBParaSite" id="L893_g19943.t1">
    <property type="protein sequence ID" value="L893_g19943.t1"/>
    <property type="gene ID" value="L893_g19943"/>
</dbReference>
<evidence type="ECO:0000256" key="1">
    <source>
        <dbReference type="SAM" id="Phobius"/>
    </source>
</evidence>
<dbReference type="Proteomes" id="UP000095287">
    <property type="component" value="Unplaced"/>
</dbReference>
<feature type="transmembrane region" description="Helical" evidence="1">
    <location>
        <begin position="162"/>
        <end position="182"/>
    </location>
</feature>
<evidence type="ECO:0000313" key="2">
    <source>
        <dbReference type="Proteomes" id="UP000095287"/>
    </source>
</evidence>
<organism evidence="2 3">
    <name type="scientific">Steinernema glaseri</name>
    <dbReference type="NCBI Taxonomy" id="37863"/>
    <lineage>
        <taxon>Eukaryota</taxon>
        <taxon>Metazoa</taxon>
        <taxon>Ecdysozoa</taxon>
        <taxon>Nematoda</taxon>
        <taxon>Chromadorea</taxon>
        <taxon>Rhabditida</taxon>
        <taxon>Tylenchina</taxon>
        <taxon>Panagrolaimomorpha</taxon>
        <taxon>Strongyloidoidea</taxon>
        <taxon>Steinernematidae</taxon>
        <taxon>Steinernema</taxon>
    </lineage>
</organism>
<feature type="transmembrane region" description="Helical" evidence="1">
    <location>
        <begin position="124"/>
        <end position="142"/>
    </location>
</feature>
<keyword evidence="1" id="KW-1133">Transmembrane helix</keyword>
<keyword evidence="1" id="KW-0472">Membrane</keyword>